<dbReference type="SUPFAM" id="SSF48452">
    <property type="entry name" value="TPR-like"/>
    <property type="match status" value="1"/>
</dbReference>
<feature type="region of interest" description="Disordered" evidence="2">
    <location>
        <begin position="56"/>
        <end position="77"/>
    </location>
</feature>
<dbReference type="SUPFAM" id="SSF81301">
    <property type="entry name" value="Nucleotidyltransferase"/>
    <property type="match status" value="1"/>
</dbReference>
<sequence length="945" mass="103646">MDKDDRMKAVKQLRARLMAQVKKLKGLKTRRQELLDENRELTIAIAKKRGETLHVKKPTGFRASGTAPSYASRQQRTSVHMNKIMAKKAEEDKAKAKQKAREQKAFGWGGGTAAAPPLAAASPAKKRFTLNRTSSGGSSGGGTVPPMSPLMAAASPAKKRLTLNRTSSGVGATCGGGVVTDKKKKIGGRYLPPGLKGGMEEGGEEDDDDERKMPHNPDLVPPVDATAASVPPPAQMPAPKRPSLVKILSIRGEKEDVMSLVPTTNEPAPKRPSLLVKIPSASGEKEEIISLTPLAPEPMTKQPSMIKIPSVRGEKEEVMSLMPTTEKDLSMLTGMIELKNKINRIAATVLPEGLLEQNRFKSFKGLSEQDTDAKDLDDLYGEAEAAMQVFAELMRNIVVEFGIDPDDYPLVEGEKIVDHGFAFKGLTVAPLKGRERTEEKVKNEYDGNHLSMLDLVRCSIIVETEEQLAGVLEKMLGMGIVVRLKNRFANPLPTGIRDCLMNVRVGGHICEVQLHLAPIIKEKGAMHEFYNFFRDLYSGASESYAAIMDRVEALGSIGTEIGEGEGSVAKGVSDLLREGDLERLNGLGDIVGTKIGIGDEKLDLVVRRRIVEVLEERTSRGGGDRGGLALFDAYAEFGRLLLDESRENLDASTRLLTLAKEGYEEQLGSDSEKALEATFNLTMITCSSYDELIEKQRKLLKRMEQALREEHALTLQTLHQLGNCLNKNGELKEARQVLERCLAKQEKVLGQDHEDPLSTLMSLANLHMNSKNVEKAYAFFERCLKGHERKFGKTHPTTLSTMMNFAGVYKDWELLDKAEGLYQRALKGYEAQLGKDHQGTKACAINLGYCLIGIVAKGSGDRFGSREGGEKLRKVMDKYPHLNEREPMFEVICGAAENGNLLIVGEEEAAPGLLSSVKKSFNSYFKRGLRKLFTHKSPGADGIGP</sequence>
<evidence type="ECO:0008006" key="5">
    <source>
        <dbReference type="Google" id="ProtNLM"/>
    </source>
</evidence>
<comment type="caution">
    <text evidence="3">The sequence shown here is derived from an EMBL/GenBank/DDBJ whole genome shotgun (WGS) entry which is preliminary data.</text>
</comment>
<proteinExistence type="predicted"/>
<dbReference type="InterPro" id="IPR019734">
    <property type="entry name" value="TPR_rpt"/>
</dbReference>
<feature type="region of interest" description="Disordered" evidence="2">
    <location>
        <begin position="89"/>
        <end position="150"/>
    </location>
</feature>
<dbReference type="Pfam" id="PF13424">
    <property type="entry name" value="TPR_12"/>
    <property type="match status" value="1"/>
</dbReference>
<dbReference type="PANTHER" id="PTHR46082:SF6">
    <property type="entry name" value="AAA+ ATPASE DOMAIN-CONTAINING PROTEIN-RELATED"/>
    <property type="match status" value="1"/>
</dbReference>
<gene>
    <name evidence="3" type="ORF">TrLO_g508</name>
</gene>
<feature type="region of interest" description="Disordered" evidence="2">
    <location>
        <begin position="162"/>
        <end position="240"/>
    </location>
</feature>
<accession>A0A9W7ATL9</accession>
<dbReference type="PANTHER" id="PTHR46082">
    <property type="entry name" value="ATP/GTP-BINDING PROTEIN-RELATED"/>
    <property type="match status" value="1"/>
</dbReference>
<reference evidence="4" key="1">
    <citation type="journal article" date="2023" name="Commun. Biol.">
        <title>Genome analysis of Parmales, the sister group of diatoms, reveals the evolutionary specialization of diatoms from phago-mixotrophs to photoautotrophs.</title>
        <authorList>
            <person name="Ban H."/>
            <person name="Sato S."/>
            <person name="Yoshikawa S."/>
            <person name="Yamada K."/>
            <person name="Nakamura Y."/>
            <person name="Ichinomiya M."/>
            <person name="Sato N."/>
            <person name="Blanc-Mathieu R."/>
            <person name="Endo H."/>
            <person name="Kuwata A."/>
            <person name="Ogata H."/>
        </authorList>
    </citation>
    <scope>NUCLEOTIDE SEQUENCE [LARGE SCALE GENOMIC DNA]</scope>
    <source>
        <strain evidence="4">NIES 3700</strain>
    </source>
</reference>
<feature type="coiled-coil region" evidence="1">
    <location>
        <begin position="10"/>
        <end position="51"/>
    </location>
</feature>
<feature type="compositionally biased region" description="Basic and acidic residues" evidence="2">
    <location>
        <begin position="89"/>
        <end position="104"/>
    </location>
</feature>
<name>A0A9W7ATL9_9STRA</name>
<dbReference type="SMART" id="SM00028">
    <property type="entry name" value="TPR"/>
    <property type="match status" value="2"/>
</dbReference>
<feature type="compositionally biased region" description="Polar residues" evidence="2">
    <location>
        <begin position="66"/>
        <end position="77"/>
    </location>
</feature>
<dbReference type="EMBL" id="BRXW01000758">
    <property type="protein sequence ID" value="GMH76381.1"/>
    <property type="molecule type" value="Genomic_DNA"/>
</dbReference>
<keyword evidence="4" id="KW-1185">Reference proteome</keyword>
<organism evidence="3 4">
    <name type="scientific">Triparma laevis f. longispina</name>
    <dbReference type="NCBI Taxonomy" id="1714387"/>
    <lineage>
        <taxon>Eukaryota</taxon>
        <taxon>Sar</taxon>
        <taxon>Stramenopiles</taxon>
        <taxon>Ochrophyta</taxon>
        <taxon>Bolidophyceae</taxon>
        <taxon>Parmales</taxon>
        <taxon>Triparmaceae</taxon>
        <taxon>Triparma</taxon>
    </lineage>
</organism>
<feature type="compositionally biased region" description="Low complexity" evidence="2">
    <location>
        <begin position="113"/>
        <end position="123"/>
    </location>
</feature>
<dbReference type="InterPro" id="IPR043519">
    <property type="entry name" value="NT_sf"/>
</dbReference>
<dbReference type="InterPro" id="IPR011990">
    <property type="entry name" value="TPR-like_helical_dom_sf"/>
</dbReference>
<evidence type="ECO:0000313" key="4">
    <source>
        <dbReference type="Proteomes" id="UP001165122"/>
    </source>
</evidence>
<protein>
    <recommendedName>
        <fullName evidence="5">Kinesin light chain</fullName>
    </recommendedName>
</protein>
<dbReference type="OrthoDB" id="1658288at2759"/>
<dbReference type="InterPro" id="IPR053137">
    <property type="entry name" value="NLR-like"/>
</dbReference>
<dbReference type="Pfam" id="PF13374">
    <property type="entry name" value="TPR_10"/>
    <property type="match status" value="1"/>
</dbReference>
<keyword evidence="1" id="KW-0175">Coiled coil</keyword>
<feature type="coiled-coil region" evidence="1">
    <location>
        <begin position="686"/>
        <end position="713"/>
    </location>
</feature>
<dbReference type="Proteomes" id="UP001165122">
    <property type="component" value="Unassembled WGS sequence"/>
</dbReference>
<feature type="compositionally biased region" description="Pro residues" evidence="2">
    <location>
        <begin position="230"/>
        <end position="240"/>
    </location>
</feature>
<dbReference type="AlphaFoldDB" id="A0A9W7ATL9"/>
<dbReference type="Gene3D" id="1.25.40.10">
    <property type="entry name" value="Tetratricopeptide repeat domain"/>
    <property type="match status" value="1"/>
</dbReference>
<evidence type="ECO:0000313" key="3">
    <source>
        <dbReference type="EMBL" id="GMH76381.1"/>
    </source>
</evidence>
<evidence type="ECO:0000256" key="2">
    <source>
        <dbReference type="SAM" id="MobiDB-lite"/>
    </source>
</evidence>
<evidence type="ECO:0000256" key="1">
    <source>
        <dbReference type="SAM" id="Coils"/>
    </source>
</evidence>